<proteinExistence type="predicted"/>
<evidence type="ECO:0000313" key="1">
    <source>
        <dbReference type="EMBL" id="KAJ0177359.1"/>
    </source>
</evidence>
<accession>A0ACC1D056</accession>
<protein>
    <submittedName>
        <fullName evidence="1">Uncharacterized protein</fullName>
    </submittedName>
</protein>
<gene>
    <name evidence="1" type="ORF">K1T71_007368</name>
</gene>
<evidence type="ECO:0000313" key="2">
    <source>
        <dbReference type="Proteomes" id="UP000824533"/>
    </source>
</evidence>
<keyword evidence="2" id="KW-1185">Reference proteome</keyword>
<comment type="caution">
    <text evidence="1">The sequence shown here is derived from an EMBL/GenBank/DDBJ whole genome shotgun (WGS) entry which is preliminary data.</text>
</comment>
<dbReference type="Proteomes" id="UP000824533">
    <property type="component" value="Linkage Group LG12"/>
</dbReference>
<sequence length="336" mass="36980">MVKARKYVVVKRFDGPPKRDDFEIVEEELSNTLQNGEILVKTEWISVDPYLRAYSIRYSVPYDQFSFQVGIVEESKNPKFPVGTRVVSHNGWRDYTIMDPNKGETLSDRVYKLPPLNGLSDSLGVGAVGMPGATAYFGFLEICQPKAGETVVVTGAAGAVGSIVGQIAKIKGCRVIGFAGSDDKVKWLENDLGFDKAFNYKTVDVTAALKQAAPKGVDCYFDNVGGEISSLILNQMNEFGRVAVCGSISSYNENPTKLPKATILQPTLVFKQLKVEGFLIWRWMNRWSEAFAELVGWIASGKLKTPEHVTEGFENLFDAFSGMLSGDNFGKAVVKV</sequence>
<reference evidence="1 2" key="1">
    <citation type="journal article" date="2021" name="Front. Genet.">
        <title>Chromosome-Level Genome Assembly Reveals Significant Gene Expansion in the Toll and IMD Signaling Pathways of Dendrolimus kikuchii.</title>
        <authorList>
            <person name="Zhou J."/>
            <person name="Wu P."/>
            <person name="Xiong Z."/>
            <person name="Liu N."/>
            <person name="Zhao N."/>
            <person name="Ji M."/>
            <person name="Qiu Y."/>
            <person name="Yang B."/>
        </authorList>
    </citation>
    <scope>NUCLEOTIDE SEQUENCE [LARGE SCALE GENOMIC DNA]</scope>
    <source>
        <strain evidence="1">Ann1</strain>
    </source>
</reference>
<name>A0ACC1D056_9NEOP</name>
<organism evidence="1 2">
    <name type="scientific">Dendrolimus kikuchii</name>
    <dbReference type="NCBI Taxonomy" id="765133"/>
    <lineage>
        <taxon>Eukaryota</taxon>
        <taxon>Metazoa</taxon>
        <taxon>Ecdysozoa</taxon>
        <taxon>Arthropoda</taxon>
        <taxon>Hexapoda</taxon>
        <taxon>Insecta</taxon>
        <taxon>Pterygota</taxon>
        <taxon>Neoptera</taxon>
        <taxon>Endopterygota</taxon>
        <taxon>Lepidoptera</taxon>
        <taxon>Glossata</taxon>
        <taxon>Ditrysia</taxon>
        <taxon>Bombycoidea</taxon>
        <taxon>Lasiocampidae</taxon>
        <taxon>Dendrolimus</taxon>
    </lineage>
</organism>
<dbReference type="EMBL" id="CM034398">
    <property type="protein sequence ID" value="KAJ0177359.1"/>
    <property type="molecule type" value="Genomic_DNA"/>
</dbReference>